<dbReference type="Proteomes" id="UP000754883">
    <property type="component" value="Unassembled WGS sequence"/>
</dbReference>
<proteinExistence type="predicted"/>
<name>A0A9N9XZW2_9HYPO</name>
<gene>
    <name evidence="1" type="ORF">CBYS24578_00006682</name>
</gene>
<accession>A0A9N9XZW2</accession>
<organism evidence="1 2">
    <name type="scientific">Clonostachys byssicola</name>
    <dbReference type="NCBI Taxonomy" id="160290"/>
    <lineage>
        <taxon>Eukaryota</taxon>
        <taxon>Fungi</taxon>
        <taxon>Dikarya</taxon>
        <taxon>Ascomycota</taxon>
        <taxon>Pezizomycotina</taxon>
        <taxon>Sordariomycetes</taxon>
        <taxon>Hypocreomycetidae</taxon>
        <taxon>Hypocreales</taxon>
        <taxon>Bionectriaceae</taxon>
        <taxon>Clonostachys</taxon>
    </lineage>
</organism>
<evidence type="ECO:0000313" key="1">
    <source>
        <dbReference type="EMBL" id="CAG9985000.1"/>
    </source>
</evidence>
<evidence type="ECO:0000313" key="2">
    <source>
        <dbReference type="Proteomes" id="UP000754883"/>
    </source>
</evidence>
<comment type="caution">
    <text evidence="1">The sequence shown here is derived from an EMBL/GenBank/DDBJ whole genome shotgun (WGS) entry which is preliminary data.</text>
</comment>
<keyword evidence="2" id="KW-1185">Reference proteome</keyword>
<dbReference type="AlphaFoldDB" id="A0A9N9XZW2"/>
<reference evidence="1" key="1">
    <citation type="submission" date="2021-10" db="EMBL/GenBank/DDBJ databases">
        <authorList>
            <person name="Piombo E."/>
        </authorList>
    </citation>
    <scope>NUCLEOTIDE SEQUENCE</scope>
</reference>
<protein>
    <submittedName>
        <fullName evidence="1">Uncharacterized protein</fullName>
    </submittedName>
</protein>
<dbReference type="EMBL" id="CABFNO020001394">
    <property type="protein sequence ID" value="CAG9985000.1"/>
    <property type="molecule type" value="Genomic_DNA"/>
</dbReference>
<sequence length="117" mass="12915">MFNARIYSRQIYKGLATHGNGNLKPLGVMKTGTQGLEHASTAITRPRVATPNQDAVYPVAQGGQDQFSDPEGRRQTRVAPIRGYKAETCSSSHFDHRCAWRSGGSQGVRLWTEDPKE</sequence>